<dbReference type="OrthoDB" id="9815514at2"/>
<accession>A0A5B0DZ69</accession>
<name>A0A5B0DZ69_9HYPH</name>
<dbReference type="InterPro" id="IPR015000">
    <property type="entry name" value="EipB-like"/>
</dbReference>
<dbReference type="Proteomes" id="UP000324738">
    <property type="component" value="Unassembled WGS sequence"/>
</dbReference>
<reference evidence="2 3" key="1">
    <citation type="submission" date="2019-08" db="EMBL/GenBank/DDBJ databases">
        <title>Aureimonas fodiniaquatilis sp. nov., isolated from a coal mine wastewater.</title>
        <authorList>
            <person name="Kim W."/>
        </authorList>
    </citation>
    <scope>NUCLEOTIDE SEQUENCE [LARGE SCALE GENOMIC DNA]</scope>
    <source>
        <strain evidence="2 3">CAU 1482</strain>
    </source>
</reference>
<keyword evidence="3" id="KW-1185">Reference proteome</keyword>
<sequence length="262" mass="29496">MGDSRMPYRHISSVILAMATLMSSAHAAWLRPHQAVYDLSLATQTDEIIAVEGRIAYTLKAATCDEYEIDYRFAARFHQQDESTLTDQRTLSKESDGGNKFDFEIHTFVDGQDQGIVKGTAINEADSTAVAMVEPVQRKFELPLSRFPLAHTSDLISRAQKGERFVESRLFDGDVEAEKLVTTTSVILPAAPGREETVKNLKSWRIDESYFNNDSNENGMPVFRARYRLYENGVSDEMRLDFGDYELKGKLSDLTYLNGPAC</sequence>
<keyword evidence="1" id="KW-0732">Signal</keyword>
<dbReference type="Pfam" id="PF08904">
    <property type="entry name" value="EipB_like"/>
    <property type="match status" value="1"/>
</dbReference>
<feature type="chain" id="PRO_5023002197" evidence="1">
    <location>
        <begin position="28"/>
        <end position="262"/>
    </location>
</feature>
<evidence type="ECO:0000313" key="2">
    <source>
        <dbReference type="EMBL" id="KAA0970499.1"/>
    </source>
</evidence>
<protein>
    <submittedName>
        <fullName evidence="2">DUF1849 family protein</fullName>
    </submittedName>
</protein>
<comment type="caution">
    <text evidence="2">The sequence shown here is derived from an EMBL/GenBank/DDBJ whole genome shotgun (WGS) entry which is preliminary data.</text>
</comment>
<gene>
    <name evidence="2" type="ORF">FPY71_08290</name>
</gene>
<evidence type="ECO:0000256" key="1">
    <source>
        <dbReference type="SAM" id="SignalP"/>
    </source>
</evidence>
<proteinExistence type="predicted"/>
<organism evidence="2 3">
    <name type="scientific">Aureimonas fodinaquatilis</name>
    <dbReference type="NCBI Taxonomy" id="2565783"/>
    <lineage>
        <taxon>Bacteria</taxon>
        <taxon>Pseudomonadati</taxon>
        <taxon>Pseudomonadota</taxon>
        <taxon>Alphaproteobacteria</taxon>
        <taxon>Hyphomicrobiales</taxon>
        <taxon>Aurantimonadaceae</taxon>
        <taxon>Aureimonas</taxon>
    </lineage>
</organism>
<feature type="signal peptide" evidence="1">
    <location>
        <begin position="1"/>
        <end position="27"/>
    </location>
</feature>
<dbReference type="AlphaFoldDB" id="A0A5B0DZ69"/>
<evidence type="ECO:0000313" key="3">
    <source>
        <dbReference type="Proteomes" id="UP000324738"/>
    </source>
</evidence>
<dbReference type="EMBL" id="VTWH01000002">
    <property type="protein sequence ID" value="KAA0970499.1"/>
    <property type="molecule type" value="Genomic_DNA"/>
</dbReference>